<feature type="compositionally biased region" description="Low complexity" evidence="1">
    <location>
        <begin position="32"/>
        <end position="42"/>
    </location>
</feature>
<dbReference type="Proteomes" id="UP001141552">
    <property type="component" value="Unassembled WGS sequence"/>
</dbReference>
<sequence length="122" mass="12763">MEMRCGEKFGRSGQHTRAYRPSAPSPPPPSSSSPVRGSLPSPSLLPHPPLLAPPSVGSSPTVAPSLTREINPAELHTRTLTPSSHIRFLLHLSRSGEDNGEGRPPPLRRGVAAIIAGSAGVL</sequence>
<comment type="caution">
    <text evidence="2">The sequence shown here is derived from an EMBL/GenBank/DDBJ whole genome shotgun (WGS) entry which is preliminary data.</text>
</comment>
<dbReference type="EMBL" id="JAKUCV010003411">
    <property type="protein sequence ID" value="KAJ4839050.1"/>
    <property type="molecule type" value="Genomic_DNA"/>
</dbReference>
<protein>
    <submittedName>
        <fullName evidence="2">Uncharacterized protein</fullName>
    </submittedName>
</protein>
<dbReference type="AlphaFoldDB" id="A0A9Q0FWL1"/>
<organism evidence="2 3">
    <name type="scientific">Turnera subulata</name>
    <dbReference type="NCBI Taxonomy" id="218843"/>
    <lineage>
        <taxon>Eukaryota</taxon>
        <taxon>Viridiplantae</taxon>
        <taxon>Streptophyta</taxon>
        <taxon>Embryophyta</taxon>
        <taxon>Tracheophyta</taxon>
        <taxon>Spermatophyta</taxon>
        <taxon>Magnoliopsida</taxon>
        <taxon>eudicotyledons</taxon>
        <taxon>Gunneridae</taxon>
        <taxon>Pentapetalae</taxon>
        <taxon>rosids</taxon>
        <taxon>fabids</taxon>
        <taxon>Malpighiales</taxon>
        <taxon>Passifloraceae</taxon>
        <taxon>Turnera</taxon>
    </lineage>
</organism>
<name>A0A9Q0FWL1_9ROSI</name>
<evidence type="ECO:0000256" key="1">
    <source>
        <dbReference type="SAM" id="MobiDB-lite"/>
    </source>
</evidence>
<keyword evidence="3" id="KW-1185">Reference proteome</keyword>
<feature type="compositionally biased region" description="Basic and acidic residues" evidence="1">
    <location>
        <begin position="1"/>
        <end position="10"/>
    </location>
</feature>
<accession>A0A9Q0FWL1</accession>
<gene>
    <name evidence="2" type="ORF">Tsubulata_022012</name>
</gene>
<feature type="compositionally biased region" description="Pro residues" evidence="1">
    <location>
        <begin position="43"/>
        <end position="52"/>
    </location>
</feature>
<feature type="region of interest" description="Disordered" evidence="1">
    <location>
        <begin position="1"/>
        <end position="69"/>
    </location>
</feature>
<proteinExistence type="predicted"/>
<evidence type="ECO:0000313" key="3">
    <source>
        <dbReference type="Proteomes" id="UP001141552"/>
    </source>
</evidence>
<reference evidence="2" key="2">
    <citation type="journal article" date="2023" name="Plants (Basel)">
        <title>Annotation of the Turnera subulata (Passifloraceae) Draft Genome Reveals the S-Locus Evolved after the Divergence of Turneroideae from Passifloroideae in a Stepwise Manner.</title>
        <authorList>
            <person name="Henning P.M."/>
            <person name="Roalson E.H."/>
            <person name="Mir W."/>
            <person name="McCubbin A.G."/>
            <person name="Shore J.S."/>
        </authorList>
    </citation>
    <scope>NUCLEOTIDE SEQUENCE</scope>
    <source>
        <strain evidence="2">F60SS</strain>
    </source>
</reference>
<evidence type="ECO:0000313" key="2">
    <source>
        <dbReference type="EMBL" id="KAJ4839050.1"/>
    </source>
</evidence>
<reference evidence="2" key="1">
    <citation type="submission" date="2022-02" db="EMBL/GenBank/DDBJ databases">
        <authorList>
            <person name="Henning P.M."/>
            <person name="McCubbin A.G."/>
            <person name="Shore J.S."/>
        </authorList>
    </citation>
    <scope>NUCLEOTIDE SEQUENCE</scope>
    <source>
        <strain evidence="2">F60SS</strain>
        <tissue evidence="2">Leaves</tissue>
    </source>
</reference>